<feature type="compositionally biased region" description="Low complexity" evidence="4">
    <location>
        <begin position="587"/>
        <end position="605"/>
    </location>
</feature>
<evidence type="ECO:0000256" key="1">
    <source>
        <dbReference type="ARBA" id="ARBA00022737"/>
    </source>
</evidence>
<feature type="disulfide bond" evidence="3">
    <location>
        <begin position="438"/>
        <end position="456"/>
    </location>
</feature>
<dbReference type="InterPro" id="IPR036055">
    <property type="entry name" value="LDL_receptor-like_sf"/>
</dbReference>
<name>A0A8W8KAR0_MAGGI</name>
<feature type="domain" description="CUB" evidence="7">
    <location>
        <begin position="25"/>
        <end position="133"/>
    </location>
</feature>
<keyword evidence="5" id="KW-0472">Membrane</keyword>
<dbReference type="Proteomes" id="UP000005408">
    <property type="component" value="Unassembled WGS sequence"/>
</dbReference>
<dbReference type="PROSITE" id="PS01180">
    <property type="entry name" value="CUB"/>
    <property type="match status" value="2"/>
</dbReference>
<dbReference type="OrthoDB" id="10020456at2759"/>
<dbReference type="InterPro" id="IPR000859">
    <property type="entry name" value="CUB_dom"/>
</dbReference>
<dbReference type="PANTHER" id="PTHR24251">
    <property type="entry name" value="OVOCHYMASE-RELATED"/>
    <property type="match status" value="1"/>
</dbReference>
<reference evidence="8" key="1">
    <citation type="submission" date="2022-08" db="UniProtKB">
        <authorList>
            <consortium name="EnsemblMetazoa"/>
        </authorList>
    </citation>
    <scope>IDENTIFICATION</scope>
    <source>
        <strain evidence="8">05x7-T-G4-1.051#20</strain>
    </source>
</reference>
<evidence type="ECO:0000256" key="6">
    <source>
        <dbReference type="SAM" id="SignalP"/>
    </source>
</evidence>
<dbReference type="OMA" id="PTVNIFL"/>
<evidence type="ECO:0000313" key="8">
    <source>
        <dbReference type="EnsemblMetazoa" id="G23134.1:cds"/>
    </source>
</evidence>
<feature type="disulfide bond" evidence="3">
    <location>
        <begin position="146"/>
        <end position="164"/>
    </location>
</feature>
<evidence type="ECO:0000256" key="5">
    <source>
        <dbReference type="SAM" id="Phobius"/>
    </source>
</evidence>
<dbReference type="PANTHER" id="PTHR24251:SF30">
    <property type="entry name" value="MEMBRANE FRIZZLED-RELATED PROTEIN"/>
    <property type="match status" value="1"/>
</dbReference>
<feature type="compositionally biased region" description="Basic and acidic residues" evidence="4">
    <location>
        <begin position="547"/>
        <end position="559"/>
    </location>
</feature>
<dbReference type="AlphaFoldDB" id="A0A8W8KAR0"/>
<dbReference type="PROSITE" id="PS01209">
    <property type="entry name" value="LDLRA_1"/>
    <property type="match status" value="2"/>
</dbReference>
<feature type="disulfide bond" evidence="3">
    <location>
        <begin position="214"/>
        <end position="229"/>
    </location>
</feature>
<dbReference type="SUPFAM" id="SSF57424">
    <property type="entry name" value="LDL receptor-like module"/>
    <property type="match status" value="3"/>
</dbReference>
<feature type="region of interest" description="Disordered" evidence="4">
    <location>
        <begin position="547"/>
        <end position="783"/>
    </location>
</feature>
<dbReference type="Pfam" id="PF00057">
    <property type="entry name" value="Ldl_recept_a"/>
    <property type="match status" value="2"/>
</dbReference>
<feature type="compositionally biased region" description="Polar residues" evidence="4">
    <location>
        <begin position="606"/>
        <end position="622"/>
    </location>
</feature>
<sequence length="783" mass="86629">MDIPIILRYCILCVFIIRFSHSKDCFHDEYKEETEIITSAGFPLGYLPNSCSEWFITAPKGQIITLSIFLDIEVGDDGSCNRDALTIGPEPVMELCGNNRQLVYISNSSHVWLKFYTDGLISGKGFKIQYIRGPPVGNCKTDQFLCNSGRCILKKWLCNGLDECGDGSDENAKTCPSATDIPTSPSNINCGEGFFHCYSNLSSAFICLPEAKRCDGSEDCYRGLDEQNCSINCNAHIHSEDGYITSPLYPRDYPPGMNCKWTIHMQIPSDRIQLRVVDFAVQANADSDYLIVYDGKEEESDQILGTFYGNHIPPSKLESKSNWMTIVFHSDDSFSEKGFNFTYQRKGLCLSNQVSCGNGEIDCFDAKDKCNGVWDCQEHGGDEIHCGNCNTLYTCGPGSSQCYPRSHRCNGVGFCSNKMDEKNCSPSSCGTHNGTFLCQNKNCVYEAWICDKTDDCGDWSDEVDCSRATNLIIIAAVSGSLICGLLLVVALGCTCKLYNLRQQQLHGPRHETPLSRVYAEFMRRRAPPPYHEAMLTSRPYEEARREYMERLGQTEERSRSSGRRPRLNRRGRSNRNRHSQDQSSDPTQNTNSENNSEESANTSVTAISQENTVNSTHSNIQRHSSRSALLPSDSGDSDTESELGTPSADSVRVHFSEETGISAEFHRRNSPGKEVTEGENSSNIPRSSPSTGPDVSSLDNATIASCDSVDPSQEEDENKPKDISSALTLLEENPPSNSNRALFIPENGQNQGNVDRGRHDSAGSLNSTGSDNPWGDFTGSEAI</sequence>
<organism evidence="8 9">
    <name type="scientific">Magallana gigas</name>
    <name type="common">Pacific oyster</name>
    <name type="synonym">Crassostrea gigas</name>
    <dbReference type="NCBI Taxonomy" id="29159"/>
    <lineage>
        <taxon>Eukaryota</taxon>
        <taxon>Metazoa</taxon>
        <taxon>Spiralia</taxon>
        <taxon>Lophotrochozoa</taxon>
        <taxon>Mollusca</taxon>
        <taxon>Bivalvia</taxon>
        <taxon>Autobranchia</taxon>
        <taxon>Pteriomorphia</taxon>
        <taxon>Ostreida</taxon>
        <taxon>Ostreoidea</taxon>
        <taxon>Ostreidae</taxon>
        <taxon>Magallana</taxon>
    </lineage>
</organism>
<feature type="chain" id="PRO_5036464809" description="CUB domain-containing protein" evidence="6">
    <location>
        <begin position="23"/>
        <end position="783"/>
    </location>
</feature>
<evidence type="ECO:0000256" key="3">
    <source>
        <dbReference type="PROSITE-ProRule" id="PRU00124"/>
    </source>
</evidence>
<dbReference type="InterPro" id="IPR035914">
    <property type="entry name" value="Sperma_CUB_dom_sf"/>
</dbReference>
<dbReference type="PROSITE" id="PS50068">
    <property type="entry name" value="LDLRA_2"/>
    <property type="match status" value="4"/>
</dbReference>
<dbReference type="Gene3D" id="4.10.400.10">
    <property type="entry name" value="Low-density Lipoprotein Receptor"/>
    <property type="match status" value="3"/>
</dbReference>
<dbReference type="CDD" id="cd00041">
    <property type="entry name" value="CUB"/>
    <property type="match status" value="2"/>
</dbReference>
<dbReference type="PRINTS" id="PR00261">
    <property type="entry name" value="LDLRECEPTOR"/>
</dbReference>
<dbReference type="SMART" id="SM00192">
    <property type="entry name" value="LDLa"/>
    <property type="match status" value="5"/>
</dbReference>
<keyword evidence="1" id="KW-0677">Repeat</keyword>
<protein>
    <recommendedName>
        <fullName evidence="7">CUB domain-containing protein</fullName>
    </recommendedName>
</protein>
<keyword evidence="5" id="KW-0812">Transmembrane</keyword>
<accession>A0A8W8KAR0</accession>
<dbReference type="SUPFAM" id="SSF49854">
    <property type="entry name" value="Spermadhesin, CUB domain"/>
    <property type="match status" value="2"/>
</dbReference>
<keyword evidence="5" id="KW-1133">Transmembrane helix</keyword>
<evidence type="ECO:0000256" key="4">
    <source>
        <dbReference type="SAM" id="MobiDB-lite"/>
    </source>
</evidence>
<dbReference type="SMART" id="SM00042">
    <property type="entry name" value="CUB"/>
    <property type="match status" value="2"/>
</dbReference>
<feature type="disulfide bond" evidence="3">
    <location>
        <begin position="409"/>
        <end position="424"/>
    </location>
</feature>
<keyword evidence="6" id="KW-0732">Signal</keyword>
<evidence type="ECO:0000256" key="2">
    <source>
        <dbReference type="ARBA" id="ARBA00023157"/>
    </source>
</evidence>
<feature type="signal peptide" evidence="6">
    <location>
        <begin position="1"/>
        <end position="22"/>
    </location>
</feature>
<dbReference type="InterPro" id="IPR023415">
    <property type="entry name" value="LDLR_class-A_CS"/>
</dbReference>
<feature type="compositionally biased region" description="Basic residues" evidence="4">
    <location>
        <begin position="560"/>
        <end position="577"/>
    </location>
</feature>
<feature type="disulfide bond" evidence="3">
    <location>
        <begin position="450"/>
        <end position="465"/>
    </location>
</feature>
<feature type="disulfide bond" evidence="3">
    <location>
        <begin position="139"/>
        <end position="151"/>
    </location>
</feature>
<keyword evidence="9" id="KW-1185">Reference proteome</keyword>
<dbReference type="CDD" id="cd00112">
    <property type="entry name" value="LDLa"/>
    <property type="match status" value="3"/>
</dbReference>
<comment type="caution">
    <text evidence="3">Lacks conserved residue(s) required for the propagation of feature annotation.</text>
</comment>
<evidence type="ECO:0000259" key="7">
    <source>
        <dbReference type="PROSITE" id="PS01180"/>
    </source>
</evidence>
<dbReference type="EnsemblMetazoa" id="G23134.1">
    <property type="protein sequence ID" value="G23134.1:cds"/>
    <property type="gene ID" value="G23134"/>
</dbReference>
<proteinExistence type="predicted"/>
<dbReference type="InterPro" id="IPR002172">
    <property type="entry name" value="LDrepeatLR_classA_rpt"/>
</dbReference>
<keyword evidence="2 3" id="KW-1015">Disulfide bond</keyword>
<dbReference type="Gene3D" id="2.60.120.290">
    <property type="entry name" value="Spermadhesin, CUB domain"/>
    <property type="match status" value="2"/>
</dbReference>
<evidence type="ECO:0000313" key="9">
    <source>
        <dbReference type="Proteomes" id="UP000005408"/>
    </source>
</evidence>
<feature type="domain" description="CUB" evidence="7">
    <location>
        <begin position="233"/>
        <end position="346"/>
    </location>
</feature>
<dbReference type="Pfam" id="PF00431">
    <property type="entry name" value="CUB"/>
    <property type="match status" value="2"/>
</dbReference>
<feature type="compositionally biased region" description="Polar residues" evidence="4">
    <location>
        <begin position="678"/>
        <end position="705"/>
    </location>
</feature>
<feature type="transmembrane region" description="Helical" evidence="5">
    <location>
        <begin position="471"/>
        <end position="493"/>
    </location>
</feature>
<dbReference type="FunFam" id="2.60.120.290:FF:000005">
    <property type="entry name" value="Procollagen C-endopeptidase enhancer 1"/>
    <property type="match status" value="1"/>
</dbReference>